<keyword evidence="5 6" id="KW-0472">Membrane</keyword>
<feature type="transmembrane region" description="Helical" evidence="6">
    <location>
        <begin position="45"/>
        <end position="63"/>
    </location>
</feature>
<feature type="transmembrane region" description="Helical" evidence="6">
    <location>
        <begin position="75"/>
        <end position="93"/>
    </location>
</feature>
<evidence type="ECO:0000259" key="7">
    <source>
        <dbReference type="Pfam" id="PF00892"/>
    </source>
</evidence>
<dbReference type="InterPro" id="IPR050638">
    <property type="entry name" value="AA-Vitamin_Transporters"/>
</dbReference>
<feature type="transmembrane region" description="Helical" evidence="6">
    <location>
        <begin position="287"/>
        <end position="307"/>
    </location>
</feature>
<dbReference type="Pfam" id="PF00892">
    <property type="entry name" value="EamA"/>
    <property type="match status" value="1"/>
</dbReference>
<evidence type="ECO:0000256" key="1">
    <source>
        <dbReference type="ARBA" id="ARBA00004141"/>
    </source>
</evidence>
<organism evidence="8 9">
    <name type="scientific">Tabrizicola oligotrophica</name>
    <dbReference type="NCBI Taxonomy" id="2710650"/>
    <lineage>
        <taxon>Bacteria</taxon>
        <taxon>Pseudomonadati</taxon>
        <taxon>Pseudomonadota</taxon>
        <taxon>Alphaproteobacteria</taxon>
        <taxon>Rhodobacterales</taxon>
        <taxon>Paracoccaceae</taxon>
        <taxon>Tabrizicola</taxon>
    </lineage>
</organism>
<dbReference type="AlphaFoldDB" id="A0A6M0QMZ0"/>
<comment type="caution">
    <text evidence="8">The sequence shown here is derived from an EMBL/GenBank/DDBJ whole genome shotgun (WGS) entry which is preliminary data.</text>
</comment>
<dbReference type="InterPro" id="IPR000620">
    <property type="entry name" value="EamA_dom"/>
</dbReference>
<accession>A0A6M0QMZ0</accession>
<feature type="transmembrane region" description="Helical" evidence="6">
    <location>
        <begin position="229"/>
        <end position="249"/>
    </location>
</feature>
<protein>
    <submittedName>
        <fullName evidence="8">DMT family transporter</fullName>
    </submittedName>
</protein>
<dbReference type="SUPFAM" id="SSF103481">
    <property type="entry name" value="Multidrug resistance efflux transporter EmrE"/>
    <property type="match status" value="1"/>
</dbReference>
<feature type="transmembrane region" description="Helical" evidence="6">
    <location>
        <begin position="99"/>
        <end position="122"/>
    </location>
</feature>
<evidence type="ECO:0000313" key="9">
    <source>
        <dbReference type="Proteomes" id="UP000477782"/>
    </source>
</evidence>
<feature type="transmembrane region" description="Helical" evidence="6">
    <location>
        <begin position="158"/>
        <end position="181"/>
    </location>
</feature>
<evidence type="ECO:0000256" key="4">
    <source>
        <dbReference type="ARBA" id="ARBA00022989"/>
    </source>
</evidence>
<gene>
    <name evidence="8" type="ORF">G4Z14_00310</name>
</gene>
<feature type="transmembrane region" description="Helical" evidence="6">
    <location>
        <begin position="12"/>
        <end position="33"/>
    </location>
</feature>
<feature type="transmembrane region" description="Helical" evidence="6">
    <location>
        <begin position="261"/>
        <end position="281"/>
    </location>
</feature>
<feature type="transmembrane region" description="Helical" evidence="6">
    <location>
        <begin position="193"/>
        <end position="217"/>
    </location>
</feature>
<evidence type="ECO:0000313" key="8">
    <source>
        <dbReference type="EMBL" id="NEY88727.1"/>
    </source>
</evidence>
<dbReference type="InterPro" id="IPR037185">
    <property type="entry name" value="EmrE-like"/>
</dbReference>
<proteinExistence type="inferred from homology"/>
<dbReference type="GO" id="GO:0016020">
    <property type="term" value="C:membrane"/>
    <property type="evidence" value="ECO:0007669"/>
    <property type="project" value="UniProtKB-SubCell"/>
</dbReference>
<evidence type="ECO:0000256" key="2">
    <source>
        <dbReference type="ARBA" id="ARBA00007362"/>
    </source>
</evidence>
<comment type="similarity">
    <text evidence="2">Belongs to the EamA transporter family.</text>
</comment>
<comment type="subcellular location">
    <subcellularLocation>
        <location evidence="1">Membrane</location>
        <topology evidence="1">Multi-pass membrane protein</topology>
    </subcellularLocation>
</comment>
<sequence>MTDVSHSHQSSLLTANLICMASMLIWAAGLPAADMLIPLLIPEQLNALRMALAGGFLVLLWAALEGFGPLLRVNWLKGIAVGSLIGLGAWFLIRGQALGGAVTAAVISSTLPVVGIALEVILDGRKVTLALILGLVLSLIGGVMALDLGAGGAAGQMSLAWGALLCFGSVVSFAIGSRLTVTAFPRQTPVGRTAVTLFGAAVAALAVAGVQAATGAAMPSFAAWGAREIGAMLLFSVGALGISQVMWIMSVERLGIGLSALHINAAPFYVMLILFALGAAWNWPQALAAALVGLGVLIAQGILPLPFGRRA</sequence>
<keyword evidence="4 6" id="KW-1133">Transmembrane helix</keyword>
<evidence type="ECO:0000256" key="3">
    <source>
        <dbReference type="ARBA" id="ARBA00022692"/>
    </source>
</evidence>
<keyword evidence="9" id="KW-1185">Reference proteome</keyword>
<dbReference type="Proteomes" id="UP000477782">
    <property type="component" value="Unassembled WGS sequence"/>
</dbReference>
<dbReference type="EMBL" id="JAAIVJ010000001">
    <property type="protein sequence ID" value="NEY88727.1"/>
    <property type="molecule type" value="Genomic_DNA"/>
</dbReference>
<dbReference type="PANTHER" id="PTHR32322">
    <property type="entry name" value="INNER MEMBRANE TRANSPORTER"/>
    <property type="match status" value="1"/>
</dbReference>
<feature type="transmembrane region" description="Helical" evidence="6">
    <location>
        <begin position="129"/>
        <end position="146"/>
    </location>
</feature>
<feature type="domain" description="EamA" evidence="7">
    <location>
        <begin position="15"/>
        <end position="144"/>
    </location>
</feature>
<evidence type="ECO:0000256" key="6">
    <source>
        <dbReference type="SAM" id="Phobius"/>
    </source>
</evidence>
<name>A0A6M0QMZ0_9RHOB</name>
<dbReference type="RefSeq" id="WP_164622748.1">
    <property type="nucleotide sequence ID" value="NZ_JAAIVJ010000001.1"/>
</dbReference>
<reference evidence="8 9" key="1">
    <citation type="submission" date="2020-02" db="EMBL/GenBank/DDBJ databases">
        <authorList>
            <person name="Chen W.-M."/>
        </authorList>
    </citation>
    <scope>NUCLEOTIDE SEQUENCE [LARGE SCALE GENOMIC DNA]</scope>
    <source>
        <strain evidence="8 9">KMS-5</strain>
    </source>
</reference>
<keyword evidence="3 6" id="KW-0812">Transmembrane</keyword>
<evidence type="ECO:0000256" key="5">
    <source>
        <dbReference type="ARBA" id="ARBA00023136"/>
    </source>
</evidence>
<dbReference type="PANTHER" id="PTHR32322:SF2">
    <property type="entry name" value="EAMA DOMAIN-CONTAINING PROTEIN"/>
    <property type="match status" value="1"/>
</dbReference>